<evidence type="ECO:0000313" key="4">
    <source>
        <dbReference type="Proteomes" id="UP000053558"/>
    </source>
</evidence>
<accession>A0A5M3MEC4</accession>
<feature type="domain" description="DUF7330" evidence="2">
    <location>
        <begin position="70"/>
        <end position="263"/>
    </location>
</feature>
<sequence>MSPRLEGPDTSAPMLPPRPQVMSLEAQPPVYNPFADPNDPSNGDDGSDGTNDPTNPLPPALAKRYPRPTNYLYISGGDHAIRGAYAIDPAMRIPPAVLPPLEDGEEEGSRKNLKMTTRNGSISADILLIGPKSENDGFIRPGRGDVKKRGRAQLEMTSEGGSITVSMRKMDTAPSFKLKLTSGKGSIHTNIPRTFHGLLHLASGCGSVSIADELRRNSTPLSQVGDTQLWFVGDFSVFTDDEWHGDEVEVNAAHASIRVRYVTDRDGVGRCWLADKLFSGCCS</sequence>
<evidence type="ECO:0000256" key="1">
    <source>
        <dbReference type="SAM" id="MobiDB-lite"/>
    </source>
</evidence>
<name>A0A5M3MEC4_CONPW</name>
<feature type="region of interest" description="Disordered" evidence="1">
    <location>
        <begin position="1"/>
        <end position="64"/>
    </location>
</feature>
<dbReference type="AlphaFoldDB" id="A0A5M3MEC4"/>
<feature type="compositionally biased region" description="Low complexity" evidence="1">
    <location>
        <begin position="36"/>
        <end position="54"/>
    </location>
</feature>
<dbReference type="InterPro" id="IPR055754">
    <property type="entry name" value="DUF7330"/>
</dbReference>
<dbReference type="OrthoDB" id="5289249at2759"/>
<dbReference type="OMA" id="HGKITIT"/>
<gene>
    <name evidence="3" type="ORF">CONPUDRAFT_168299</name>
</gene>
<reference evidence="4" key="1">
    <citation type="journal article" date="2012" name="Science">
        <title>The Paleozoic origin of enzymatic lignin decomposition reconstructed from 31 fungal genomes.</title>
        <authorList>
            <person name="Floudas D."/>
            <person name="Binder M."/>
            <person name="Riley R."/>
            <person name="Barry K."/>
            <person name="Blanchette R.A."/>
            <person name="Henrissat B."/>
            <person name="Martinez A.T."/>
            <person name="Otillar R."/>
            <person name="Spatafora J.W."/>
            <person name="Yadav J.S."/>
            <person name="Aerts A."/>
            <person name="Benoit I."/>
            <person name="Boyd A."/>
            <person name="Carlson A."/>
            <person name="Copeland A."/>
            <person name="Coutinho P.M."/>
            <person name="de Vries R.P."/>
            <person name="Ferreira P."/>
            <person name="Findley K."/>
            <person name="Foster B."/>
            <person name="Gaskell J."/>
            <person name="Glotzer D."/>
            <person name="Gorecki P."/>
            <person name="Heitman J."/>
            <person name="Hesse C."/>
            <person name="Hori C."/>
            <person name="Igarashi K."/>
            <person name="Jurgens J.A."/>
            <person name="Kallen N."/>
            <person name="Kersten P."/>
            <person name="Kohler A."/>
            <person name="Kuees U."/>
            <person name="Kumar T.K.A."/>
            <person name="Kuo A."/>
            <person name="LaButti K."/>
            <person name="Larrondo L.F."/>
            <person name="Lindquist E."/>
            <person name="Ling A."/>
            <person name="Lombard V."/>
            <person name="Lucas S."/>
            <person name="Lundell T."/>
            <person name="Martin R."/>
            <person name="McLaughlin D.J."/>
            <person name="Morgenstern I."/>
            <person name="Morin E."/>
            <person name="Murat C."/>
            <person name="Nagy L.G."/>
            <person name="Nolan M."/>
            <person name="Ohm R.A."/>
            <person name="Patyshakuliyeva A."/>
            <person name="Rokas A."/>
            <person name="Ruiz-Duenas F.J."/>
            <person name="Sabat G."/>
            <person name="Salamov A."/>
            <person name="Samejima M."/>
            <person name="Schmutz J."/>
            <person name="Slot J.C."/>
            <person name="St John F."/>
            <person name="Stenlid J."/>
            <person name="Sun H."/>
            <person name="Sun S."/>
            <person name="Syed K."/>
            <person name="Tsang A."/>
            <person name="Wiebenga A."/>
            <person name="Young D."/>
            <person name="Pisabarro A."/>
            <person name="Eastwood D.C."/>
            <person name="Martin F."/>
            <person name="Cullen D."/>
            <person name="Grigoriev I.V."/>
            <person name="Hibbett D.S."/>
        </authorList>
    </citation>
    <scope>NUCLEOTIDE SEQUENCE [LARGE SCALE GENOMIC DNA]</scope>
    <source>
        <strain evidence="4">RWD-64-598 SS2</strain>
    </source>
</reference>
<dbReference type="Proteomes" id="UP000053558">
    <property type="component" value="Unassembled WGS sequence"/>
</dbReference>
<evidence type="ECO:0000313" key="3">
    <source>
        <dbReference type="EMBL" id="EIW77356.1"/>
    </source>
</evidence>
<comment type="caution">
    <text evidence="3">The sequence shown here is derived from an EMBL/GenBank/DDBJ whole genome shotgun (WGS) entry which is preliminary data.</text>
</comment>
<dbReference type="EMBL" id="JH711584">
    <property type="protein sequence ID" value="EIW77356.1"/>
    <property type="molecule type" value="Genomic_DNA"/>
</dbReference>
<evidence type="ECO:0000259" key="2">
    <source>
        <dbReference type="Pfam" id="PF24016"/>
    </source>
</evidence>
<proteinExistence type="predicted"/>
<dbReference type="RefSeq" id="XP_007772740.1">
    <property type="nucleotide sequence ID" value="XM_007774550.1"/>
</dbReference>
<dbReference type="KEGG" id="cput:CONPUDRAFT_168299"/>
<keyword evidence="4" id="KW-1185">Reference proteome</keyword>
<organism evidence="3 4">
    <name type="scientific">Coniophora puteana (strain RWD-64-598)</name>
    <name type="common">Brown rot fungus</name>
    <dbReference type="NCBI Taxonomy" id="741705"/>
    <lineage>
        <taxon>Eukaryota</taxon>
        <taxon>Fungi</taxon>
        <taxon>Dikarya</taxon>
        <taxon>Basidiomycota</taxon>
        <taxon>Agaricomycotina</taxon>
        <taxon>Agaricomycetes</taxon>
        <taxon>Agaricomycetidae</taxon>
        <taxon>Boletales</taxon>
        <taxon>Coniophorineae</taxon>
        <taxon>Coniophoraceae</taxon>
        <taxon>Coniophora</taxon>
    </lineage>
</organism>
<dbReference type="Pfam" id="PF24016">
    <property type="entry name" value="DUF7330"/>
    <property type="match status" value="1"/>
</dbReference>
<protein>
    <recommendedName>
        <fullName evidence="2">DUF7330 domain-containing protein</fullName>
    </recommendedName>
</protein>
<dbReference type="GeneID" id="19205966"/>